<dbReference type="SUPFAM" id="SSF54637">
    <property type="entry name" value="Thioesterase/thiol ester dehydrase-isomerase"/>
    <property type="match status" value="1"/>
</dbReference>
<dbReference type="Gene3D" id="3.10.129.10">
    <property type="entry name" value="Hotdog Thioesterase"/>
    <property type="match status" value="1"/>
</dbReference>
<dbReference type="Proteomes" id="UP001156627">
    <property type="component" value="Unassembled WGS sequence"/>
</dbReference>
<accession>A0ABQ5X677</accession>
<proteinExistence type="predicted"/>
<dbReference type="InterPro" id="IPR029069">
    <property type="entry name" value="HotDog_dom_sf"/>
</dbReference>
<keyword evidence="3" id="KW-1185">Reference proteome</keyword>
<protein>
    <submittedName>
        <fullName evidence="2">Thioesterase</fullName>
    </submittedName>
</protein>
<gene>
    <name evidence="2" type="ORF">GCM10007898_01240</name>
</gene>
<evidence type="ECO:0000313" key="3">
    <source>
        <dbReference type="Proteomes" id="UP001156627"/>
    </source>
</evidence>
<sequence>MGRSVASTLVAPPHATSLMTPSDPLTAAQALVSFIRESIPLTRTMGLELGGYDGERLVLNCPLAPNVNDKGCAFGGSLTSLMTLAGWGLVELALRQRGEDCDVYVGVSSVRYLDPVWSDFHAEAQRAEGADWETFFATLASRNRARISVACQVPGQDGKPAAALEAQFVAKRRAAAAE</sequence>
<dbReference type="InterPro" id="IPR012660">
    <property type="entry name" value="YiiD_C"/>
</dbReference>
<evidence type="ECO:0000313" key="2">
    <source>
        <dbReference type="EMBL" id="GLQ86558.1"/>
    </source>
</evidence>
<comment type="caution">
    <text evidence="2">The sequence shown here is derived from an EMBL/GenBank/DDBJ whole genome shotgun (WGS) entry which is preliminary data.</text>
</comment>
<organism evidence="2 3">
    <name type="scientific">Dyella flagellata</name>
    <dbReference type="NCBI Taxonomy" id="1867833"/>
    <lineage>
        <taxon>Bacteria</taxon>
        <taxon>Pseudomonadati</taxon>
        <taxon>Pseudomonadota</taxon>
        <taxon>Gammaproteobacteria</taxon>
        <taxon>Lysobacterales</taxon>
        <taxon>Rhodanobacteraceae</taxon>
        <taxon>Dyella</taxon>
    </lineage>
</organism>
<dbReference type="Pfam" id="PF09500">
    <property type="entry name" value="YiiD_C"/>
    <property type="match status" value="1"/>
</dbReference>
<feature type="domain" description="Thioesterase putative" evidence="1">
    <location>
        <begin position="29"/>
        <end position="171"/>
    </location>
</feature>
<dbReference type="NCBIfam" id="TIGR02447">
    <property type="entry name" value="yiiD_Cterm"/>
    <property type="match status" value="1"/>
</dbReference>
<evidence type="ECO:0000259" key="1">
    <source>
        <dbReference type="Pfam" id="PF09500"/>
    </source>
</evidence>
<reference evidence="3" key="1">
    <citation type="journal article" date="2019" name="Int. J. Syst. Evol. Microbiol.">
        <title>The Global Catalogue of Microorganisms (GCM) 10K type strain sequencing project: providing services to taxonomists for standard genome sequencing and annotation.</title>
        <authorList>
            <consortium name="The Broad Institute Genomics Platform"/>
            <consortium name="The Broad Institute Genome Sequencing Center for Infectious Disease"/>
            <person name="Wu L."/>
            <person name="Ma J."/>
        </authorList>
    </citation>
    <scope>NUCLEOTIDE SEQUENCE [LARGE SCALE GENOMIC DNA]</scope>
    <source>
        <strain evidence="3">NBRC 111981</strain>
    </source>
</reference>
<name>A0ABQ5X677_9GAMM</name>
<dbReference type="EMBL" id="BSOA01000002">
    <property type="protein sequence ID" value="GLQ86558.1"/>
    <property type="molecule type" value="Genomic_DNA"/>
</dbReference>